<feature type="domain" description="WYL" evidence="1">
    <location>
        <begin position="157"/>
        <end position="218"/>
    </location>
</feature>
<dbReference type="AlphaFoldDB" id="A0A6J6I5U1"/>
<organism evidence="2">
    <name type="scientific">freshwater metagenome</name>
    <dbReference type="NCBI Taxonomy" id="449393"/>
    <lineage>
        <taxon>unclassified sequences</taxon>
        <taxon>metagenomes</taxon>
        <taxon>ecological metagenomes</taxon>
    </lineage>
</organism>
<dbReference type="PANTHER" id="PTHR34580:SF3">
    <property type="entry name" value="PROTEIN PAFB"/>
    <property type="match status" value="1"/>
</dbReference>
<dbReference type="InterPro" id="IPR026881">
    <property type="entry name" value="WYL_dom"/>
</dbReference>
<evidence type="ECO:0000313" key="2">
    <source>
        <dbReference type="EMBL" id="CAB4619229.1"/>
    </source>
</evidence>
<dbReference type="PROSITE" id="PS52050">
    <property type="entry name" value="WYL"/>
    <property type="match status" value="1"/>
</dbReference>
<proteinExistence type="predicted"/>
<protein>
    <submittedName>
        <fullName evidence="2">Unannotated protein</fullName>
    </submittedName>
</protein>
<dbReference type="PANTHER" id="PTHR34580">
    <property type="match status" value="1"/>
</dbReference>
<dbReference type="InterPro" id="IPR051534">
    <property type="entry name" value="CBASS_pafABC_assoc_protein"/>
</dbReference>
<gene>
    <name evidence="2" type="ORF">UFOPK1951_00070</name>
</gene>
<dbReference type="EMBL" id="CAEZVH010000003">
    <property type="protein sequence ID" value="CAB4619229.1"/>
    <property type="molecule type" value="Genomic_DNA"/>
</dbReference>
<evidence type="ECO:0000259" key="1">
    <source>
        <dbReference type="Pfam" id="PF13280"/>
    </source>
</evidence>
<dbReference type="Pfam" id="PF13280">
    <property type="entry name" value="WYL"/>
    <property type="match status" value="1"/>
</dbReference>
<reference evidence="2" key="1">
    <citation type="submission" date="2020-05" db="EMBL/GenBank/DDBJ databases">
        <authorList>
            <person name="Chiriac C."/>
            <person name="Salcher M."/>
            <person name="Ghai R."/>
            <person name="Kavagutti S V."/>
        </authorList>
    </citation>
    <scope>NUCLEOTIDE SEQUENCE</scope>
</reference>
<name>A0A6J6I5U1_9ZZZZ</name>
<sequence>MHVVDVRQKVLTVSRKSERLVNLVIALLATKRYITKSEIFRTIEGYEGSNESMERMFERDKDELRTLGIEIEVSGLDPLFDDEVGYRIRAENFEMDKNGYSSTEIAYMSLAAQLWKDASLSDVSQKAIRKLSAVSVPSDISEIPAFAPVILTAPMFLSDLVSAITDLRDVEFKYLDSEMMVNVRKVHVYSYFSLKGFWYFSGLDVNKSDIRTFRCDRVVGDLTVSKKTNCYEIPANYKADLSFKESHSLSEAQLRVRTGRGSQLRILASNIETGEEFDSIQIAYSSEEEMISLILWHLDDVVVLSPESLKRSVIEALSQLVEIHG</sequence>
<accession>A0A6J6I5U1</accession>